<dbReference type="Pfam" id="PF01740">
    <property type="entry name" value="STAS"/>
    <property type="match status" value="1"/>
</dbReference>
<keyword evidence="3 6" id="KW-1133">Transmembrane helix</keyword>
<evidence type="ECO:0000256" key="7">
    <source>
        <dbReference type="SAM" id="SignalP"/>
    </source>
</evidence>
<feature type="transmembrane region" description="Helical" evidence="6">
    <location>
        <begin position="180"/>
        <end position="199"/>
    </location>
</feature>
<dbReference type="SUPFAM" id="SSF52091">
    <property type="entry name" value="SpoIIaa-like"/>
    <property type="match status" value="1"/>
</dbReference>
<dbReference type="EMBL" id="CAKOGP040001814">
    <property type="protein sequence ID" value="CAJ1952711.1"/>
    <property type="molecule type" value="Genomic_DNA"/>
</dbReference>
<sequence>MGRSYYYNFIILCVLFVAQKEAAHAASTITSAVPSIIPNPFAKKKVSKFAQLQSFVLGRNGKKKNGNGGSSNNNNNNNNQKNNNNNNNNNQKNNNNNNNAEIVRIQAQNVLAGLASAIALIPEASTFAMTAGLSPLVGLGSTIIMATFSGTLGGRPGLVSGASATVSMILKPLCQQEGPLMVGLAVILAGLMQICLGLTRCGKYIRVVPRPVMLGFVNGLAIKVVQAQIPHFQHPHGVWLRGTALKWHSILVVASALIIEYFPKIAKGSIIPSPLIALGFASILVEKMELPVPKLVDIVGPEAFQGGIGTLVQALFPFAGSADESSVGIQKWLPPYGSILTLEHLRKVFPTALEVAVVGLLQSLLALQIVDERTNTKGKNTKESIAQGLGNLVSGSMGGMGGSALLGQSLVNVQAGGTGRLSSIAVAIFVLAGVTFFAPILERIPVAALVGLMLTVAQHTFSWGLLDSMVKGQVPWADIILTVSVTLTTTFVNMAAAVGLGVLASALRFAWQASCNISARSTGKGTSLQNRYINVQGPLFFGSALTFQKLCQPSEQDREIATKLENRFLLKAKSKANEGTSEETPSHPPKFMTGRETVIDFLNSQVWDHAAIMAIESVCKRYHDLGVKLHLRHVSPDCREKILECSDVGEWSTEFDVDASSDPTYLVGVDPINKSQRLKK</sequence>
<feature type="region of interest" description="Disordered" evidence="5">
    <location>
        <begin position="59"/>
        <end position="97"/>
    </location>
</feature>
<protein>
    <recommendedName>
        <fullName evidence="12">Sulfate transporter</fullName>
    </recommendedName>
</protein>
<feature type="domain" description="SLC26A/SulP transporter" evidence="8">
    <location>
        <begin position="108"/>
        <end position="457"/>
    </location>
</feature>
<organism evidence="10 11">
    <name type="scientific">Cylindrotheca closterium</name>
    <dbReference type="NCBI Taxonomy" id="2856"/>
    <lineage>
        <taxon>Eukaryota</taxon>
        <taxon>Sar</taxon>
        <taxon>Stramenopiles</taxon>
        <taxon>Ochrophyta</taxon>
        <taxon>Bacillariophyta</taxon>
        <taxon>Bacillariophyceae</taxon>
        <taxon>Bacillariophycidae</taxon>
        <taxon>Bacillariales</taxon>
        <taxon>Bacillariaceae</taxon>
        <taxon>Cylindrotheca</taxon>
    </lineage>
</organism>
<dbReference type="InterPro" id="IPR011547">
    <property type="entry name" value="SLC26A/SulP_dom"/>
</dbReference>
<evidence type="ECO:0000256" key="2">
    <source>
        <dbReference type="ARBA" id="ARBA00022692"/>
    </source>
</evidence>
<feature type="transmembrane region" description="Helical" evidence="6">
    <location>
        <begin position="423"/>
        <end position="441"/>
    </location>
</feature>
<evidence type="ECO:0000256" key="1">
    <source>
        <dbReference type="ARBA" id="ARBA00004141"/>
    </source>
</evidence>
<keyword evidence="4 6" id="KW-0472">Membrane</keyword>
<comment type="subcellular location">
    <subcellularLocation>
        <location evidence="1">Membrane</location>
        <topology evidence="1">Multi-pass membrane protein</topology>
    </subcellularLocation>
</comment>
<gene>
    <name evidence="10" type="ORF">CYCCA115_LOCUS13678</name>
</gene>
<dbReference type="PANTHER" id="PTHR43310:SF1">
    <property type="entry name" value="SULFATE TRANSPORTER YBAR-RELATED"/>
    <property type="match status" value="1"/>
</dbReference>
<dbReference type="Pfam" id="PF00916">
    <property type="entry name" value="Sulfate_transp"/>
    <property type="match status" value="1"/>
</dbReference>
<dbReference type="InterPro" id="IPR002645">
    <property type="entry name" value="STAS_dom"/>
</dbReference>
<evidence type="ECO:0000256" key="4">
    <source>
        <dbReference type="ARBA" id="ARBA00023136"/>
    </source>
</evidence>
<evidence type="ECO:0000313" key="10">
    <source>
        <dbReference type="EMBL" id="CAJ1952711.1"/>
    </source>
</evidence>
<dbReference type="InterPro" id="IPR052706">
    <property type="entry name" value="Membrane-Transporter-like"/>
</dbReference>
<dbReference type="Gene3D" id="3.30.750.24">
    <property type="entry name" value="STAS domain"/>
    <property type="match status" value="1"/>
</dbReference>
<evidence type="ECO:0000256" key="6">
    <source>
        <dbReference type="SAM" id="Phobius"/>
    </source>
</evidence>
<evidence type="ECO:0000256" key="3">
    <source>
        <dbReference type="ARBA" id="ARBA00022989"/>
    </source>
</evidence>
<dbReference type="GO" id="GO:0016020">
    <property type="term" value="C:membrane"/>
    <property type="evidence" value="ECO:0007669"/>
    <property type="project" value="UniProtKB-SubCell"/>
</dbReference>
<evidence type="ECO:0000313" key="11">
    <source>
        <dbReference type="Proteomes" id="UP001295423"/>
    </source>
</evidence>
<feature type="signal peptide" evidence="7">
    <location>
        <begin position="1"/>
        <end position="25"/>
    </location>
</feature>
<evidence type="ECO:0000256" key="5">
    <source>
        <dbReference type="SAM" id="MobiDB-lite"/>
    </source>
</evidence>
<evidence type="ECO:0000259" key="9">
    <source>
        <dbReference type="Pfam" id="PF01740"/>
    </source>
</evidence>
<keyword evidence="11" id="KW-1185">Reference proteome</keyword>
<dbReference type="Proteomes" id="UP001295423">
    <property type="component" value="Unassembled WGS sequence"/>
</dbReference>
<dbReference type="CDD" id="cd07042">
    <property type="entry name" value="STAS_SulP_like_sulfate_transporter"/>
    <property type="match status" value="1"/>
</dbReference>
<reference evidence="10" key="1">
    <citation type="submission" date="2023-08" db="EMBL/GenBank/DDBJ databases">
        <authorList>
            <person name="Audoor S."/>
            <person name="Bilcke G."/>
        </authorList>
    </citation>
    <scope>NUCLEOTIDE SEQUENCE</scope>
</reference>
<dbReference type="InterPro" id="IPR036513">
    <property type="entry name" value="STAS_dom_sf"/>
</dbReference>
<feature type="transmembrane region" description="Helical" evidence="6">
    <location>
        <begin position="446"/>
        <end position="466"/>
    </location>
</feature>
<evidence type="ECO:0008006" key="12">
    <source>
        <dbReference type="Google" id="ProtNLM"/>
    </source>
</evidence>
<evidence type="ECO:0000259" key="8">
    <source>
        <dbReference type="Pfam" id="PF00916"/>
    </source>
</evidence>
<proteinExistence type="predicted"/>
<accession>A0AAD2FTH6</accession>
<comment type="caution">
    <text evidence="10">The sequence shown here is derived from an EMBL/GenBank/DDBJ whole genome shotgun (WGS) entry which is preliminary data.</text>
</comment>
<keyword evidence="7" id="KW-0732">Signal</keyword>
<keyword evidence="2 6" id="KW-0812">Transmembrane</keyword>
<dbReference type="PANTHER" id="PTHR43310">
    <property type="entry name" value="SULFATE TRANSPORTER YBAR-RELATED"/>
    <property type="match status" value="1"/>
</dbReference>
<feature type="chain" id="PRO_5042270470" description="Sulfate transporter" evidence="7">
    <location>
        <begin position="26"/>
        <end position="680"/>
    </location>
</feature>
<dbReference type="AlphaFoldDB" id="A0AAD2FTH6"/>
<feature type="domain" description="STAS" evidence="9">
    <location>
        <begin position="533"/>
        <end position="642"/>
    </location>
</feature>
<feature type="compositionally biased region" description="Low complexity" evidence="5">
    <location>
        <begin position="70"/>
        <end position="97"/>
    </location>
</feature>
<name>A0AAD2FTH6_9STRA</name>